<dbReference type="STRING" id="13706.A0A1X2HPL3"/>
<feature type="domain" description="Major facilitator superfamily (MFS) profile" evidence="4">
    <location>
        <begin position="1"/>
        <end position="368"/>
    </location>
</feature>
<sequence>MSDYFEQNVFNDVANVQVQLSFAGIIMEMLVNLASPFVQILTARFGHRFVLVTGALLMCLGLEMAGFTNQIWHLYLTQGVLFGVGASFLFVTAMGVTPQWFNKRRGLAMGLASGGSGIGGLVLPFILTPINNNLGIAWGYRILGFICLGCDIVSCLTVKPKYPQRRRKNEKKFSLRDVFNFDVLKDGNYVLWVVASMIALSGFFVPYFFFPSYVTYHGYSSTESSTCIAVMCACNFLGRLAVGSLGDRIGRLNAHIIWVLMAGLSALLIWTFASTYGVMMAFSVIYGFFCPSYFALLSPITAQITGMDKFPTGLTVLLLSNCASAFGPSISSGINSAVATPYLTYKMFTGVVYLVGFVLLVLLKLRITKSLFSRV</sequence>
<dbReference type="InterPro" id="IPR011701">
    <property type="entry name" value="MFS"/>
</dbReference>
<keyword evidence="3" id="KW-0472">Membrane</keyword>
<dbReference type="OMA" id="ACVFWLQ"/>
<evidence type="ECO:0000256" key="3">
    <source>
        <dbReference type="SAM" id="Phobius"/>
    </source>
</evidence>
<organism evidence="5 6">
    <name type="scientific">Syncephalastrum racemosum</name>
    <name type="common">Filamentous fungus</name>
    <dbReference type="NCBI Taxonomy" id="13706"/>
    <lineage>
        <taxon>Eukaryota</taxon>
        <taxon>Fungi</taxon>
        <taxon>Fungi incertae sedis</taxon>
        <taxon>Mucoromycota</taxon>
        <taxon>Mucoromycotina</taxon>
        <taxon>Mucoromycetes</taxon>
        <taxon>Mucorales</taxon>
        <taxon>Syncephalastraceae</taxon>
        <taxon>Syncephalastrum</taxon>
    </lineage>
</organism>
<dbReference type="GO" id="GO:0016020">
    <property type="term" value="C:membrane"/>
    <property type="evidence" value="ECO:0007669"/>
    <property type="project" value="UniProtKB-SubCell"/>
</dbReference>
<dbReference type="PANTHER" id="PTHR11360:SF284">
    <property type="entry name" value="EG:103B4.3 PROTEIN-RELATED"/>
    <property type="match status" value="1"/>
</dbReference>
<dbReference type="PANTHER" id="PTHR11360">
    <property type="entry name" value="MONOCARBOXYLATE TRANSPORTER"/>
    <property type="match status" value="1"/>
</dbReference>
<protein>
    <submittedName>
        <fullName evidence="5">Major facilitator superfamily domain-containing protein</fullName>
    </submittedName>
</protein>
<dbReference type="InterPro" id="IPR020846">
    <property type="entry name" value="MFS_dom"/>
</dbReference>
<accession>A0A1X2HPL3</accession>
<feature type="transmembrane region" description="Helical" evidence="3">
    <location>
        <begin position="20"/>
        <end position="42"/>
    </location>
</feature>
<comment type="subcellular location">
    <subcellularLocation>
        <location evidence="1">Membrane</location>
        <topology evidence="1">Multi-pass membrane protein</topology>
    </subcellularLocation>
</comment>
<gene>
    <name evidence="5" type="ORF">BCR43DRAFT_469134</name>
</gene>
<evidence type="ECO:0000259" key="4">
    <source>
        <dbReference type="PROSITE" id="PS50850"/>
    </source>
</evidence>
<dbReference type="Gene3D" id="1.20.1250.20">
    <property type="entry name" value="MFS general substrate transporter like domains"/>
    <property type="match status" value="1"/>
</dbReference>
<feature type="transmembrane region" description="Helical" evidence="3">
    <location>
        <begin position="106"/>
        <end position="126"/>
    </location>
</feature>
<evidence type="ECO:0000313" key="5">
    <source>
        <dbReference type="EMBL" id="ORZ00826.1"/>
    </source>
</evidence>
<dbReference type="PROSITE" id="PS50850">
    <property type="entry name" value="MFS"/>
    <property type="match status" value="1"/>
</dbReference>
<feature type="transmembrane region" description="Helical" evidence="3">
    <location>
        <begin position="74"/>
        <end position="94"/>
    </location>
</feature>
<comment type="similarity">
    <text evidence="2">Belongs to the major facilitator superfamily. Monocarboxylate porter (TC 2.A.1.13) family.</text>
</comment>
<reference evidence="5 6" key="1">
    <citation type="submission" date="2016-07" db="EMBL/GenBank/DDBJ databases">
        <title>Pervasive Adenine N6-methylation of Active Genes in Fungi.</title>
        <authorList>
            <consortium name="DOE Joint Genome Institute"/>
            <person name="Mondo S.J."/>
            <person name="Dannebaum R.O."/>
            <person name="Kuo R.C."/>
            <person name="Labutti K."/>
            <person name="Haridas S."/>
            <person name="Kuo A."/>
            <person name="Salamov A."/>
            <person name="Ahrendt S.R."/>
            <person name="Lipzen A."/>
            <person name="Sullivan W."/>
            <person name="Andreopoulos W.B."/>
            <person name="Clum A."/>
            <person name="Lindquist E."/>
            <person name="Daum C."/>
            <person name="Ramamoorthy G.K."/>
            <person name="Gryganskyi A."/>
            <person name="Culley D."/>
            <person name="Magnuson J.K."/>
            <person name="James T.Y."/>
            <person name="O'Malley M.A."/>
            <person name="Stajich J.E."/>
            <person name="Spatafora J.W."/>
            <person name="Visel A."/>
            <person name="Grigoriev I.V."/>
        </authorList>
    </citation>
    <scope>NUCLEOTIDE SEQUENCE [LARGE SCALE GENOMIC DNA]</scope>
    <source>
        <strain evidence="5 6">NRRL 2496</strain>
    </source>
</reference>
<dbReference type="InterPro" id="IPR036259">
    <property type="entry name" value="MFS_trans_sf"/>
</dbReference>
<evidence type="ECO:0000313" key="6">
    <source>
        <dbReference type="Proteomes" id="UP000242180"/>
    </source>
</evidence>
<feature type="transmembrane region" description="Helical" evidence="3">
    <location>
        <begin position="189"/>
        <end position="210"/>
    </location>
</feature>
<dbReference type="SUPFAM" id="SSF103473">
    <property type="entry name" value="MFS general substrate transporter"/>
    <property type="match status" value="1"/>
</dbReference>
<feature type="transmembrane region" description="Helical" evidence="3">
    <location>
        <begin position="254"/>
        <end position="273"/>
    </location>
</feature>
<dbReference type="Pfam" id="PF07690">
    <property type="entry name" value="MFS_1"/>
    <property type="match status" value="1"/>
</dbReference>
<keyword evidence="3" id="KW-1133">Transmembrane helix</keyword>
<feature type="transmembrane region" description="Helical" evidence="3">
    <location>
        <begin position="342"/>
        <end position="363"/>
    </location>
</feature>
<feature type="transmembrane region" description="Helical" evidence="3">
    <location>
        <begin position="138"/>
        <end position="158"/>
    </location>
</feature>
<dbReference type="GO" id="GO:0022857">
    <property type="term" value="F:transmembrane transporter activity"/>
    <property type="evidence" value="ECO:0007669"/>
    <property type="project" value="InterPro"/>
</dbReference>
<dbReference type="AlphaFoldDB" id="A0A1X2HPL3"/>
<evidence type="ECO:0000256" key="2">
    <source>
        <dbReference type="ARBA" id="ARBA00006727"/>
    </source>
</evidence>
<evidence type="ECO:0000256" key="1">
    <source>
        <dbReference type="ARBA" id="ARBA00004141"/>
    </source>
</evidence>
<proteinExistence type="inferred from homology"/>
<feature type="transmembrane region" description="Helical" evidence="3">
    <location>
        <begin position="279"/>
        <end position="298"/>
    </location>
</feature>
<dbReference type="OrthoDB" id="6499973at2759"/>
<dbReference type="InterPro" id="IPR050327">
    <property type="entry name" value="Proton-linked_MCT"/>
</dbReference>
<dbReference type="Proteomes" id="UP000242180">
    <property type="component" value="Unassembled WGS sequence"/>
</dbReference>
<name>A0A1X2HPL3_SYNRA</name>
<dbReference type="EMBL" id="MCGN01000002">
    <property type="protein sequence ID" value="ORZ00826.1"/>
    <property type="molecule type" value="Genomic_DNA"/>
</dbReference>
<dbReference type="InParanoid" id="A0A1X2HPL3"/>
<comment type="caution">
    <text evidence="5">The sequence shown here is derived from an EMBL/GenBank/DDBJ whole genome shotgun (WGS) entry which is preliminary data.</text>
</comment>
<keyword evidence="6" id="KW-1185">Reference proteome</keyword>
<keyword evidence="3" id="KW-0812">Transmembrane</keyword>
<feature type="transmembrane region" description="Helical" evidence="3">
    <location>
        <begin position="49"/>
        <end position="68"/>
    </location>
</feature>